<dbReference type="SUPFAM" id="SSF54862">
    <property type="entry name" value="4Fe-4S ferredoxins"/>
    <property type="match status" value="1"/>
</dbReference>
<dbReference type="InterPro" id="IPR017896">
    <property type="entry name" value="4Fe4S_Fe-S-bd"/>
</dbReference>
<evidence type="ECO:0000259" key="5">
    <source>
        <dbReference type="PROSITE" id="PS51379"/>
    </source>
</evidence>
<feature type="domain" description="4Fe-4S ferredoxin-type" evidence="5">
    <location>
        <begin position="30"/>
        <end position="60"/>
    </location>
</feature>
<keyword evidence="4" id="KW-0175">Coiled coil</keyword>
<dbReference type="Gene3D" id="3.40.50.970">
    <property type="match status" value="1"/>
</dbReference>
<dbReference type="InterPro" id="IPR029061">
    <property type="entry name" value="THDP-binding"/>
</dbReference>
<dbReference type="InterPro" id="IPR017900">
    <property type="entry name" value="4Fe4S_Fe_S_CS"/>
</dbReference>
<feature type="domain" description="4Fe-4S ferredoxin-type" evidence="5">
    <location>
        <begin position="164"/>
        <end position="193"/>
    </location>
</feature>
<dbReference type="PANTHER" id="PTHR32154:SF0">
    <property type="entry name" value="PYRUVATE-FLAVODOXIN OXIDOREDUCTASE-RELATED"/>
    <property type="match status" value="1"/>
</dbReference>
<dbReference type="Pfam" id="PF12837">
    <property type="entry name" value="Fer4_6"/>
    <property type="match status" value="1"/>
</dbReference>
<keyword evidence="7" id="KW-1185">Reference proteome</keyword>
<protein>
    <submittedName>
        <fullName evidence="6">4Fe-4S binding protein</fullName>
    </submittedName>
</protein>
<evidence type="ECO:0000256" key="1">
    <source>
        <dbReference type="ARBA" id="ARBA00022723"/>
    </source>
</evidence>
<evidence type="ECO:0000313" key="7">
    <source>
        <dbReference type="Proteomes" id="UP001171945"/>
    </source>
</evidence>
<keyword evidence="2" id="KW-0408">Iron</keyword>
<organism evidence="6 7">
    <name type="scientific">Candidatus Marithioploca araucensis</name>
    <dbReference type="NCBI Taxonomy" id="70273"/>
    <lineage>
        <taxon>Bacteria</taxon>
        <taxon>Pseudomonadati</taxon>
        <taxon>Pseudomonadota</taxon>
        <taxon>Gammaproteobacteria</taxon>
        <taxon>Thiotrichales</taxon>
        <taxon>Thiotrichaceae</taxon>
        <taxon>Candidatus Marithioploca</taxon>
    </lineage>
</organism>
<sequence>AEMMPDPYMATGIIPPLTSTFRDISVARERLPVFDPNSCTGCGECWTSCPESAIGSVVISPTTLIEAGIRLAGADSLRMAASKLVSRLHSLARNTEITYGTAGEFIQEGFTALKDKLPLNDERKVAVSEAVELLVQQIGELQIARTEPFFYEQERFQHETGEFLSLVINPDACKACGLCIAACEPGALSAVPQTEELVAQTHKYWRLWEKMPDTSGKTIERASEHSEVGKMQAILLSRYCQLAVAGGDNAEAGSGEKLAVRLALAVTEFQRQPLINRFIEEIAEVRDKLKASIRDTLANALPTDDLDMLAKGLDTVRPSQTLLAAITEQVEEVAEQDLIDAFMLRRLVKSTQALGELHWQLSKGRHGLGRARLSLAIAPGTITGWAGSWPDNPFQVPVTVDMLGDTAQLAGGLLEGQLRQATEGIALLRQARLELEKPDEAARATPELLNWRDLSQEEQQICPPLILLGNDDILDGKGFSGLTRLLSEDLPVKIMVLADLDLNLGTANVAGTEMAVASNSKINLGLLALSQQNAYIVQTSIAETTHFLDSVKAAFQFEGPALIYVHAPSPERHGFSPEKTVRQASQAVKARVFPLFRYNPDENGVFGSRISLEGNPDPDESWSKEEEIMTPADWAVQGKRFAPYFSPLKGNDPAPLPVAEYLELDTRARQKKTPFVSVISEESEPVRLKVDSALVAACEERFQAWRVLQELAGVVTPFTAAVENKLKAQLTDAHQAELAALKQEYEARIEKTRAEMETEMAARVKEQLMGLAGYNK</sequence>
<feature type="non-terminal residue" evidence="6">
    <location>
        <position position="1"/>
    </location>
</feature>
<dbReference type="Pfam" id="PF00037">
    <property type="entry name" value="Fer4"/>
    <property type="match status" value="1"/>
</dbReference>
<dbReference type="PANTHER" id="PTHR32154">
    <property type="entry name" value="PYRUVATE-FLAVODOXIN OXIDOREDUCTASE-RELATED"/>
    <property type="match status" value="1"/>
</dbReference>
<dbReference type="InterPro" id="IPR050722">
    <property type="entry name" value="Pyruvate:ferred/Flavod_OxRd"/>
</dbReference>
<feature type="coiled-coil region" evidence="4">
    <location>
        <begin position="735"/>
        <end position="762"/>
    </location>
</feature>
<dbReference type="PROSITE" id="PS00198">
    <property type="entry name" value="4FE4S_FER_1"/>
    <property type="match status" value="2"/>
</dbReference>
<comment type="caution">
    <text evidence="6">The sequence shown here is derived from an EMBL/GenBank/DDBJ whole genome shotgun (WGS) entry which is preliminary data.</text>
</comment>
<keyword evidence="3" id="KW-0411">Iron-sulfur</keyword>
<name>A0ABT7VSW4_9GAMM</name>
<keyword evidence="1" id="KW-0479">Metal-binding</keyword>
<proteinExistence type="predicted"/>
<gene>
    <name evidence="6" type="ORF">QUF54_04765</name>
</gene>
<evidence type="ECO:0000256" key="3">
    <source>
        <dbReference type="ARBA" id="ARBA00023014"/>
    </source>
</evidence>
<reference evidence="6" key="1">
    <citation type="submission" date="2023-06" db="EMBL/GenBank/DDBJ databases">
        <title>Uncultivated large filamentous bacteria from sulfidic sediments reveal new species and different genomic features in energy metabolism and defense.</title>
        <authorList>
            <person name="Fonseca A."/>
        </authorList>
    </citation>
    <scope>NUCLEOTIDE SEQUENCE</scope>
    <source>
        <strain evidence="6">HSG4</strain>
    </source>
</reference>
<evidence type="ECO:0000313" key="6">
    <source>
        <dbReference type="EMBL" id="MDM8562648.1"/>
    </source>
</evidence>
<dbReference type="SUPFAM" id="SSF52518">
    <property type="entry name" value="Thiamin diphosphate-binding fold (THDP-binding)"/>
    <property type="match status" value="1"/>
</dbReference>
<dbReference type="EMBL" id="JAUCGM010000235">
    <property type="protein sequence ID" value="MDM8562648.1"/>
    <property type="molecule type" value="Genomic_DNA"/>
</dbReference>
<accession>A0ABT7VSW4</accession>
<dbReference type="Gene3D" id="3.30.70.20">
    <property type="match status" value="2"/>
</dbReference>
<dbReference type="Proteomes" id="UP001171945">
    <property type="component" value="Unassembled WGS sequence"/>
</dbReference>
<evidence type="ECO:0000256" key="2">
    <source>
        <dbReference type="ARBA" id="ARBA00023004"/>
    </source>
</evidence>
<dbReference type="PROSITE" id="PS51379">
    <property type="entry name" value="4FE4S_FER_2"/>
    <property type="match status" value="2"/>
</dbReference>
<evidence type="ECO:0000256" key="4">
    <source>
        <dbReference type="SAM" id="Coils"/>
    </source>
</evidence>